<evidence type="ECO:0000256" key="1">
    <source>
        <dbReference type="SAM" id="Phobius"/>
    </source>
</evidence>
<keyword evidence="1" id="KW-0812">Transmembrane</keyword>
<organism evidence="2 3">
    <name type="scientific">Levilactobacillus spicheri DSM 15429</name>
    <dbReference type="NCBI Taxonomy" id="1423805"/>
    <lineage>
        <taxon>Bacteria</taxon>
        <taxon>Bacillati</taxon>
        <taxon>Bacillota</taxon>
        <taxon>Bacilli</taxon>
        <taxon>Lactobacillales</taxon>
        <taxon>Lactobacillaceae</taxon>
        <taxon>Levilactobacillus</taxon>
    </lineage>
</organism>
<keyword evidence="1" id="KW-0472">Membrane</keyword>
<comment type="caution">
    <text evidence="2">The sequence shown here is derived from an EMBL/GenBank/DDBJ whole genome shotgun (WGS) entry which is preliminary data.</text>
</comment>
<dbReference type="Proteomes" id="UP000051835">
    <property type="component" value="Unassembled WGS sequence"/>
</dbReference>
<proteinExistence type="predicted"/>
<protein>
    <submittedName>
        <fullName evidence="2">Uncharacterized protein</fullName>
    </submittedName>
</protein>
<name>A0A0R1QXD4_9LACO</name>
<evidence type="ECO:0000313" key="3">
    <source>
        <dbReference type="Proteomes" id="UP000051835"/>
    </source>
</evidence>
<dbReference type="PATRIC" id="fig|1423805.4.peg.1317"/>
<accession>A0A0R1QXD4</accession>
<dbReference type="AlphaFoldDB" id="A0A0R1QXD4"/>
<dbReference type="EMBL" id="AZFC01000015">
    <property type="protein sequence ID" value="KRL48817.1"/>
    <property type="molecule type" value="Genomic_DNA"/>
</dbReference>
<reference evidence="2 3" key="1">
    <citation type="journal article" date="2015" name="Genome Announc.">
        <title>Expanding the biotechnology potential of lactobacilli through comparative genomics of 213 strains and associated genera.</title>
        <authorList>
            <person name="Sun Z."/>
            <person name="Harris H.M."/>
            <person name="McCann A."/>
            <person name="Guo C."/>
            <person name="Argimon S."/>
            <person name="Zhang W."/>
            <person name="Yang X."/>
            <person name="Jeffery I.B."/>
            <person name="Cooney J.C."/>
            <person name="Kagawa T.F."/>
            <person name="Liu W."/>
            <person name="Song Y."/>
            <person name="Salvetti E."/>
            <person name="Wrobel A."/>
            <person name="Rasinkangas P."/>
            <person name="Parkhill J."/>
            <person name="Rea M.C."/>
            <person name="O'Sullivan O."/>
            <person name="Ritari J."/>
            <person name="Douillard F.P."/>
            <person name="Paul Ross R."/>
            <person name="Yang R."/>
            <person name="Briner A.E."/>
            <person name="Felis G.E."/>
            <person name="de Vos W.M."/>
            <person name="Barrangou R."/>
            <person name="Klaenhammer T.R."/>
            <person name="Caufield P.W."/>
            <person name="Cui Y."/>
            <person name="Zhang H."/>
            <person name="O'Toole P.W."/>
        </authorList>
    </citation>
    <scope>NUCLEOTIDE SEQUENCE [LARGE SCALE GENOMIC DNA]</scope>
    <source>
        <strain evidence="2 3">DSM 15429</strain>
    </source>
</reference>
<sequence>MGAPFENCRAKNINWVVFSIKFIINLAFQMNVLYHQVYRLFYGVVNYSKEDWSNP</sequence>
<keyword evidence="1" id="KW-1133">Transmembrane helix</keyword>
<feature type="transmembrane region" description="Helical" evidence="1">
    <location>
        <begin position="12"/>
        <end position="34"/>
    </location>
</feature>
<gene>
    <name evidence="2" type="ORF">FD37_GL001284</name>
</gene>
<evidence type="ECO:0000313" key="2">
    <source>
        <dbReference type="EMBL" id="KRL48817.1"/>
    </source>
</evidence>